<evidence type="ECO:0000313" key="1">
    <source>
        <dbReference type="EMBL" id="CAB1129440.1"/>
    </source>
</evidence>
<organism evidence="1 2">
    <name type="scientific">Candidatus Hydrogenisulfobacillus filiaventi</name>
    <dbReference type="NCBI Taxonomy" id="2707344"/>
    <lineage>
        <taxon>Bacteria</taxon>
        <taxon>Bacillati</taxon>
        <taxon>Bacillota</taxon>
        <taxon>Clostridia</taxon>
        <taxon>Eubacteriales</taxon>
        <taxon>Clostridiales Family XVII. Incertae Sedis</taxon>
        <taxon>Candidatus Hydrogenisulfobacillus</taxon>
    </lineage>
</organism>
<dbReference type="Proteomes" id="UP000503399">
    <property type="component" value="Chromosome"/>
</dbReference>
<protein>
    <submittedName>
        <fullName evidence="1">Uncharacterized protein</fullName>
    </submittedName>
</protein>
<keyword evidence="2" id="KW-1185">Reference proteome</keyword>
<dbReference type="KEGG" id="hfv:R50_1943"/>
<dbReference type="PROSITE" id="PS51257">
    <property type="entry name" value="PROKAR_LIPOPROTEIN"/>
    <property type="match status" value="1"/>
</dbReference>
<dbReference type="AlphaFoldDB" id="A0A6F8ZIM1"/>
<evidence type="ECO:0000313" key="2">
    <source>
        <dbReference type="Proteomes" id="UP000503399"/>
    </source>
</evidence>
<name>A0A6F8ZIM1_9FIRM</name>
<reference evidence="1 2" key="1">
    <citation type="submission" date="2020-02" db="EMBL/GenBank/DDBJ databases">
        <authorList>
            <person name="Hogendoorn C."/>
        </authorList>
    </citation>
    <scope>NUCLEOTIDE SEQUENCE [LARGE SCALE GENOMIC DNA]</scope>
    <source>
        <strain evidence="1">R501</strain>
    </source>
</reference>
<sequence>MAGRGIPDHRRGLTAIGAVLLAAAALAGCGAPQALRHPLRAIQRAQAGLPRYAVDGTPVNRAALEARYGKIFPGLVLRAPGAPKTPPFSLAAYPANHAVRWALGPATSAVPPSPSGAAAAPPSSLTPAEVTAATTAADWIIATNDNHPLTAWRYLDPDARVSAGTVRSGIPDLGALQAWNLGSELHQFRGLVPGTHTPGGGYEYRTWAVVSAVEPLRQWLSGINQQMGTYGPTPTLPDLPGFLPQGQRATAAYVVVVTSYNIFAGGGSHHDRGDYGYGGNGPTPVLVADVAGQGWRVVGFGNSPGFMIRWFPEHYAVPKG</sequence>
<accession>A0A6F8ZIM1</accession>
<proteinExistence type="predicted"/>
<dbReference type="EMBL" id="LR778114">
    <property type="protein sequence ID" value="CAB1129440.1"/>
    <property type="molecule type" value="Genomic_DNA"/>
</dbReference>
<gene>
    <name evidence="1" type="ORF">R50_1943</name>
</gene>